<evidence type="ECO:0000256" key="6">
    <source>
        <dbReference type="ARBA" id="ARBA00022741"/>
    </source>
</evidence>
<feature type="active site" description="Charge relay system" evidence="10">
    <location>
        <position position="78"/>
    </location>
</feature>
<dbReference type="PANTHER" id="PTHR11895:SF151">
    <property type="entry name" value="GLUTAMYL-TRNA(GLN) AMIDOTRANSFERASE SUBUNIT A"/>
    <property type="match status" value="1"/>
</dbReference>
<dbReference type="InterPro" id="IPR004412">
    <property type="entry name" value="GatA"/>
</dbReference>
<feature type="domain" description="Amidase" evidence="11">
    <location>
        <begin position="25"/>
        <end position="474"/>
    </location>
</feature>
<protein>
    <recommendedName>
        <fullName evidence="4 10">Glutamyl-tRNA(Gln) amidotransferase subunit A</fullName>
        <shortName evidence="10">Glu-ADT subunit A</shortName>
        <ecNumber evidence="3 10">6.3.5.7</ecNumber>
    </recommendedName>
</protein>
<dbReference type="InterPro" id="IPR036928">
    <property type="entry name" value="AS_sf"/>
</dbReference>
<evidence type="ECO:0000256" key="1">
    <source>
        <dbReference type="ARBA" id="ARBA00008069"/>
    </source>
</evidence>
<dbReference type="PANTHER" id="PTHR11895">
    <property type="entry name" value="TRANSAMIDASE"/>
    <property type="match status" value="1"/>
</dbReference>
<feature type="active site" description="Charge relay system" evidence="10">
    <location>
        <position position="157"/>
    </location>
</feature>
<evidence type="ECO:0000256" key="7">
    <source>
        <dbReference type="ARBA" id="ARBA00022840"/>
    </source>
</evidence>
<keyword evidence="7 10" id="KW-0067">ATP-binding</keyword>
<dbReference type="Proteomes" id="UP001218412">
    <property type="component" value="Chromosome"/>
</dbReference>
<name>A0ABY7T0E1_9RHOB</name>
<reference evidence="12 13" key="1">
    <citation type="submission" date="2021-01" db="EMBL/GenBank/DDBJ databases">
        <title>Biogeographic distribution of Paracoccus.</title>
        <authorList>
            <person name="Hollensteiner J."/>
            <person name="Leineberger J."/>
            <person name="Brinkhoff T."/>
            <person name="Daniel R."/>
        </authorList>
    </citation>
    <scope>NUCLEOTIDE SEQUENCE [LARGE SCALE GENOMIC DNA]</scope>
    <source>
        <strain evidence="12 13">LMG25392</strain>
    </source>
</reference>
<evidence type="ECO:0000256" key="3">
    <source>
        <dbReference type="ARBA" id="ARBA00012739"/>
    </source>
</evidence>
<evidence type="ECO:0000259" key="11">
    <source>
        <dbReference type="Pfam" id="PF01425"/>
    </source>
</evidence>
<organism evidence="12 13">
    <name type="scientific">Paracoccus stylophorae</name>
    <dbReference type="NCBI Taxonomy" id="659350"/>
    <lineage>
        <taxon>Bacteria</taxon>
        <taxon>Pseudomonadati</taxon>
        <taxon>Pseudomonadota</taxon>
        <taxon>Alphaproteobacteria</taxon>
        <taxon>Rhodobacterales</taxon>
        <taxon>Paracoccaceae</taxon>
        <taxon>Paracoccus</taxon>
    </lineage>
</organism>
<evidence type="ECO:0000313" key="13">
    <source>
        <dbReference type="Proteomes" id="UP001218412"/>
    </source>
</evidence>
<evidence type="ECO:0000256" key="9">
    <source>
        <dbReference type="ARBA" id="ARBA00047407"/>
    </source>
</evidence>
<dbReference type="Pfam" id="PF01425">
    <property type="entry name" value="Amidase"/>
    <property type="match status" value="1"/>
</dbReference>
<comment type="function">
    <text evidence="10">Allows the formation of correctly charged Gln-tRNA(Gln) through the transamidation of misacylated Glu-tRNA(Gln) in organisms which lack glutaminyl-tRNA synthetase. The reaction takes place in the presence of glutamine and ATP through an activated gamma-phospho-Glu-tRNA(Gln).</text>
</comment>
<keyword evidence="8 10" id="KW-0648">Protein biosynthesis</keyword>
<dbReference type="PROSITE" id="PS00571">
    <property type="entry name" value="AMIDASES"/>
    <property type="match status" value="1"/>
</dbReference>
<comment type="catalytic activity">
    <reaction evidence="9 10">
        <text>L-glutamyl-tRNA(Gln) + L-glutamine + ATP + H2O = L-glutaminyl-tRNA(Gln) + L-glutamate + ADP + phosphate + H(+)</text>
        <dbReference type="Rhea" id="RHEA:17521"/>
        <dbReference type="Rhea" id="RHEA-COMP:9681"/>
        <dbReference type="Rhea" id="RHEA-COMP:9684"/>
        <dbReference type="ChEBI" id="CHEBI:15377"/>
        <dbReference type="ChEBI" id="CHEBI:15378"/>
        <dbReference type="ChEBI" id="CHEBI:29985"/>
        <dbReference type="ChEBI" id="CHEBI:30616"/>
        <dbReference type="ChEBI" id="CHEBI:43474"/>
        <dbReference type="ChEBI" id="CHEBI:58359"/>
        <dbReference type="ChEBI" id="CHEBI:78520"/>
        <dbReference type="ChEBI" id="CHEBI:78521"/>
        <dbReference type="ChEBI" id="CHEBI:456216"/>
        <dbReference type="EC" id="6.3.5.7"/>
    </reaction>
</comment>
<gene>
    <name evidence="10 12" type="primary">gatA</name>
    <name evidence="12" type="ORF">JHW45_04315</name>
</gene>
<evidence type="ECO:0000256" key="8">
    <source>
        <dbReference type="ARBA" id="ARBA00022917"/>
    </source>
</evidence>
<dbReference type="GO" id="GO:0050567">
    <property type="term" value="F:glutaminyl-tRNA synthase (glutamine-hydrolyzing) activity"/>
    <property type="evidence" value="ECO:0007669"/>
    <property type="project" value="UniProtKB-EC"/>
</dbReference>
<dbReference type="InterPro" id="IPR000120">
    <property type="entry name" value="Amidase"/>
</dbReference>
<keyword evidence="6 10" id="KW-0547">Nucleotide-binding</keyword>
<feature type="active site" description="Acyl-ester intermediate" evidence="10">
    <location>
        <position position="181"/>
    </location>
</feature>
<dbReference type="EMBL" id="CP067134">
    <property type="protein sequence ID" value="WCR11617.1"/>
    <property type="molecule type" value="Genomic_DNA"/>
</dbReference>
<dbReference type="InterPro" id="IPR023631">
    <property type="entry name" value="Amidase_dom"/>
</dbReference>
<sequence length="494" mass="52481">MSGPNRLTIAQARDALAKGDLSAVELTDACLDEIAGAGALNAFVHDTPDMARQMARAADARIRSGDATAMTGIPVGIKDVFCVRGVPSQAASRILEGFTPEYESTVTQNLWDAGAVMLGKLNMDEFAMGSTNEASCYGRAVNPWKGADGRELTPGGSSGGSAAAVAADLCLGATGTDTGGSIRQPAAFTGTVGLRPTYGRVSRWGVIAYASSLDQAGPMTRTVRDAAIMLGAMASVDPQDSTSADVPVPDYESLLTGDIRGKRIGIPREYRIEGMPDDIAALWDKGAEMLRDAGAEIVDISLPHTKYALPAYYVIAPAEASSNLARYDGVRYGRRARLEQGDGIVEMYEKTRAQGFGPEVQRRIMIGTYVLSAGFYDAYYNRARKVRALIRRDFDTAHADGIDAILTPTTPSAAFPLGTMDQSDPVAMYLQDVFTVTLNLAGLPGISVPVGQDSQGLPLGLQLIGRPFQEGDLLNQALALEQAAGFVVKPDRWW</sequence>
<proteinExistence type="inferred from homology"/>
<keyword evidence="13" id="KW-1185">Reference proteome</keyword>
<evidence type="ECO:0000313" key="12">
    <source>
        <dbReference type="EMBL" id="WCR11617.1"/>
    </source>
</evidence>
<dbReference type="HAMAP" id="MF_00120">
    <property type="entry name" value="GatA"/>
    <property type="match status" value="1"/>
</dbReference>
<accession>A0ABY7T0E1</accession>
<dbReference type="EC" id="6.3.5.7" evidence="3 10"/>
<dbReference type="NCBIfam" id="TIGR00132">
    <property type="entry name" value="gatA"/>
    <property type="match status" value="1"/>
</dbReference>
<dbReference type="RefSeq" id="WP_272859728.1">
    <property type="nucleotide sequence ID" value="NZ_CP067134.1"/>
</dbReference>
<evidence type="ECO:0000256" key="4">
    <source>
        <dbReference type="ARBA" id="ARBA00014428"/>
    </source>
</evidence>
<dbReference type="Gene3D" id="3.90.1300.10">
    <property type="entry name" value="Amidase signature (AS) domain"/>
    <property type="match status" value="1"/>
</dbReference>
<keyword evidence="5 10" id="KW-0436">Ligase</keyword>
<dbReference type="SUPFAM" id="SSF75304">
    <property type="entry name" value="Amidase signature (AS) enzymes"/>
    <property type="match status" value="1"/>
</dbReference>
<evidence type="ECO:0000256" key="5">
    <source>
        <dbReference type="ARBA" id="ARBA00022598"/>
    </source>
</evidence>
<evidence type="ECO:0000256" key="10">
    <source>
        <dbReference type="HAMAP-Rule" id="MF_00120"/>
    </source>
</evidence>
<comment type="similarity">
    <text evidence="1 10">Belongs to the amidase family. GatA subfamily.</text>
</comment>
<dbReference type="InterPro" id="IPR020556">
    <property type="entry name" value="Amidase_CS"/>
</dbReference>
<comment type="subunit">
    <text evidence="2 10">Heterotrimer of A, B and C subunits.</text>
</comment>
<evidence type="ECO:0000256" key="2">
    <source>
        <dbReference type="ARBA" id="ARBA00011123"/>
    </source>
</evidence>